<keyword evidence="3" id="KW-1185">Reference proteome</keyword>
<sequence length="219" mass="25149">MTGVGSKPVIEALKRRTLKDTFDSPIPDPIPIPDKRKYTKRKKGADISDQPSSSQIEDQEDVDDGVQTEIGFEDEINQGDDDVNQVQQWCTYARNAELDIKNFVAEEGYYYNSHSSQDGDCLPTLEELARGEEFDGIDTEIIRKFNYSHIKNESFRLRMKFTDEKYKLFAFVSRLSDGHTMELRGHCFEHDYMGIVGTVNKMANASWVVNEIEDMVRDV</sequence>
<dbReference type="AlphaFoldDB" id="A0A7J7N759"/>
<evidence type="ECO:0000313" key="3">
    <source>
        <dbReference type="Proteomes" id="UP000541444"/>
    </source>
</evidence>
<feature type="region of interest" description="Disordered" evidence="1">
    <location>
        <begin position="18"/>
        <end position="64"/>
    </location>
</feature>
<evidence type="ECO:0000256" key="1">
    <source>
        <dbReference type="SAM" id="MobiDB-lite"/>
    </source>
</evidence>
<proteinExistence type="predicted"/>
<dbReference type="EMBL" id="JACGCM010001009">
    <property type="protein sequence ID" value="KAF6162966.1"/>
    <property type="molecule type" value="Genomic_DNA"/>
</dbReference>
<dbReference type="OrthoDB" id="1918246at2759"/>
<accession>A0A7J7N759</accession>
<evidence type="ECO:0000313" key="2">
    <source>
        <dbReference type="EMBL" id="KAF6162966.1"/>
    </source>
</evidence>
<organism evidence="2 3">
    <name type="scientific">Kingdonia uniflora</name>
    <dbReference type="NCBI Taxonomy" id="39325"/>
    <lineage>
        <taxon>Eukaryota</taxon>
        <taxon>Viridiplantae</taxon>
        <taxon>Streptophyta</taxon>
        <taxon>Embryophyta</taxon>
        <taxon>Tracheophyta</taxon>
        <taxon>Spermatophyta</taxon>
        <taxon>Magnoliopsida</taxon>
        <taxon>Ranunculales</taxon>
        <taxon>Circaeasteraceae</taxon>
        <taxon>Kingdonia</taxon>
    </lineage>
</organism>
<gene>
    <name evidence="2" type="ORF">GIB67_021115</name>
</gene>
<protein>
    <submittedName>
        <fullName evidence="2">Uncharacterized protein</fullName>
    </submittedName>
</protein>
<dbReference type="Proteomes" id="UP000541444">
    <property type="component" value="Unassembled WGS sequence"/>
</dbReference>
<reference evidence="2 3" key="1">
    <citation type="journal article" date="2020" name="IScience">
        <title>Genome Sequencing of the Endangered Kingdonia uniflora (Circaeasteraceae, Ranunculales) Reveals Potential Mechanisms of Evolutionary Specialization.</title>
        <authorList>
            <person name="Sun Y."/>
            <person name="Deng T."/>
            <person name="Zhang A."/>
            <person name="Moore M.J."/>
            <person name="Landis J.B."/>
            <person name="Lin N."/>
            <person name="Zhang H."/>
            <person name="Zhang X."/>
            <person name="Huang J."/>
            <person name="Zhang X."/>
            <person name="Sun H."/>
            <person name="Wang H."/>
        </authorList>
    </citation>
    <scope>NUCLEOTIDE SEQUENCE [LARGE SCALE GENOMIC DNA]</scope>
    <source>
        <strain evidence="2">TB1705</strain>
        <tissue evidence="2">Leaf</tissue>
    </source>
</reference>
<comment type="caution">
    <text evidence="2">The sequence shown here is derived from an EMBL/GenBank/DDBJ whole genome shotgun (WGS) entry which is preliminary data.</text>
</comment>
<name>A0A7J7N759_9MAGN</name>